<sequence length="250" mass="29240">MDIETSPMEVLVWGLYKQRIAPDNVIKEWSCLSWAAKWLCESEIMSGVVSPQEAINREDKSIINGIWRLIDEASVIISHNGTRFDLRKLNVRFLINGLKPPHPYQQVDTYNHVKKYFAFSSYKLDYLNRILDLQRKIKTTYDLWIRCINGDNKALKEMEKYNRYDVTALEELYLKLRPWIRSHPNLGLYYDSIETVCPNCGSDNLMWGGYYYTPVGKYSAFRCKCGAIGRSRFTSISSDKQHKLVRTIAR</sequence>
<name>A0A6M3XN35_9ZZZZ</name>
<dbReference type="InterPro" id="IPR036397">
    <property type="entry name" value="RNaseH_sf"/>
</dbReference>
<organism evidence="2">
    <name type="scientific">viral metagenome</name>
    <dbReference type="NCBI Taxonomy" id="1070528"/>
    <lineage>
        <taxon>unclassified sequences</taxon>
        <taxon>metagenomes</taxon>
        <taxon>organismal metagenomes</taxon>
    </lineage>
</organism>
<gene>
    <name evidence="2" type="ORF">TM448B01236_0008</name>
</gene>
<reference evidence="2" key="1">
    <citation type="submission" date="2020-03" db="EMBL/GenBank/DDBJ databases">
        <title>The deep terrestrial virosphere.</title>
        <authorList>
            <person name="Holmfeldt K."/>
            <person name="Nilsson E."/>
            <person name="Simone D."/>
            <person name="Lopez-Fernandez M."/>
            <person name="Wu X."/>
            <person name="de Brujin I."/>
            <person name="Lundin D."/>
            <person name="Andersson A."/>
            <person name="Bertilsson S."/>
            <person name="Dopson M."/>
        </authorList>
    </citation>
    <scope>NUCLEOTIDE SEQUENCE</scope>
    <source>
        <strain evidence="2">TM448B01236</strain>
    </source>
</reference>
<dbReference type="GO" id="GO:0003676">
    <property type="term" value="F:nucleic acid binding"/>
    <property type="evidence" value="ECO:0007669"/>
    <property type="project" value="InterPro"/>
</dbReference>
<dbReference type="Gene3D" id="3.30.420.10">
    <property type="entry name" value="Ribonuclease H-like superfamily/Ribonuclease H"/>
    <property type="match status" value="1"/>
</dbReference>
<dbReference type="Pfam" id="PF13482">
    <property type="entry name" value="RNase_H_2"/>
    <property type="match status" value="1"/>
</dbReference>
<proteinExistence type="predicted"/>
<dbReference type="InterPro" id="IPR038720">
    <property type="entry name" value="YprB_RNase_H-like_dom"/>
</dbReference>
<protein>
    <submittedName>
        <fullName evidence="2">Putative RNase_H superfamily protein</fullName>
    </submittedName>
</protein>
<dbReference type="EMBL" id="MT144720">
    <property type="protein sequence ID" value="QJH98173.1"/>
    <property type="molecule type" value="Genomic_DNA"/>
</dbReference>
<evidence type="ECO:0000259" key="1">
    <source>
        <dbReference type="Pfam" id="PF13482"/>
    </source>
</evidence>
<dbReference type="AlphaFoldDB" id="A0A6M3XN35"/>
<accession>A0A6M3XN35</accession>
<evidence type="ECO:0000313" key="2">
    <source>
        <dbReference type="EMBL" id="QJH98173.1"/>
    </source>
</evidence>
<dbReference type="InterPro" id="IPR012337">
    <property type="entry name" value="RNaseH-like_sf"/>
</dbReference>
<dbReference type="SUPFAM" id="SSF53098">
    <property type="entry name" value="Ribonuclease H-like"/>
    <property type="match status" value="1"/>
</dbReference>
<feature type="domain" description="YprB ribonuclease H-like" evidence="1">
    <location>
        <begin position="58"/>
        <end position="176"/>
    </location>
</feature>